<keyword evidence="10 19" id="KW-0413">Isomerase</keyword>
<gene>
    <name evidence="19" type="primary">pgcA_2</name>
    <name evidence="19" type="ORF">ERS852498_02923</name>
</gene>
<evidence type="ECO:0000256" key="9">
    <source>
        <dbReference type="ARBA" id="ARBA00022842"/>
    </source>
</evidence>
<evidence type="ECO:0000256" key="10">
    <source>
        <dbReference type="ARBA" id="ARBA00023235"/>
    </source>
</evidence>
<dbReference type="InterPro" id="IPR005845">
    <property type="entry name" value="A-D-PHexomutase_a/b/a-II"/>
</dbReference>
<evidence type="ECO:0000256" key="11">
    <source>
        <dbReference type="ARBA" id="ARBA00039995"/>
    </source>
</evidence>
<dbReference type="SUPFAM" id="SSF55957">
    <property type="entry name" value="Phosphoglucomutase, C-terminal domain"/>
    <property type="match status" value="1"/>
</dbReference>
<dbReference type="InterPro" id="IPR005841">
    <property type="entry name" value="Alpha-D-phosphohexomutase_SF"/>
</dbReference>
<organism evidence="19 20">
    <name type="scientific">Fusicatenibacter saccharivorans</name>
    <dbReference type="NCBI Taxonomy" id="1150298"/>
    <lineage>
        <taxon>Bacteria</taxon>
        <taxon>Bacillati</taxon>
        <taxon>Bacillota</taxon>
        <taxon>Clostridia</taxon>
        <taxon>Lachnospirales</taxon>
        <taxon>Lachnospiraceae</taxon>
        <taxon>Fusicatenibacter</taxon>
    </lineage>
</organism>
<dbReference type="AlphaFoldDB" id="A0A174RC16"/>
<evidence type="ECO:0000259" key="16">
    <source>
        <dbReference type="Pfam" id="PF02878"/>
    </source>
</evidence>
<dbReference type="Pfam" id="PF02879">
    <property type="entry name" value="PGM_PMM_II"/>
    <property type="match status" value="1"/>
</dbReference>
<dbReference type="InterPro" id="IPR036900">
    <property type="entry name" value="A-D-PHexomutase_C_sf"/>
</dbReference>
<dbReference type="Pfam" id="PF02878">
    <property type="entry name" value="PGM_PMM_I"/>
    <property type="match status" value="1"/>
</dbReference>
<dbReference type="InterPro" id="IPR005843">
    <property type="entry name" value="A-D-PHexomutase_C"/>
</dbReference>
<dbReference type="GO" id="GO:0008973">
    <property type="term" value="F:phosphopentomutase activity"/>
    <property type="evidence" value="ECO:0007669"/>
    <property type="project" value="TreeGrafter"/>
</dbReference>
<evidence type="ECO:0000256" key="7">
    <source>
        <dbReference type="ARBA" id="ARBA00022553"/>
    </source>
</evidence>
<proteinExistence type="inferred from homology"/>
<dbReference type="EMBL" id="CZAL01000018">
    <property type="protein sequence ID" value="CUP82983.1"/>
    <property type="molecule type" value="Genomic_DNA"/>
</dbReference>
<keyword evidence="9 14" id="KW-0460">Magnesium</keyword>
<sequence length="560" mass="60933">MYLEEYKRWLAADLEDADLNPELARIEGNDEEIKDRFAVSLKFGTAGLRGVLGAGTNRMNIYVVRQATQGLANWVKTQGGNQTVAISYDSRIKSDVFAKTAAGVLAANGIKVRIYDALMPVPALSFATRYYNCNAGIMVTASHNPAKYNGYKAYGPDGCQMTDDAAAIVYAEIQKTDILTGVKYMPFAQGVEEGLIRFVGDDCKNALYEAIESRQVRPGLCKTAGLKLVYSPLNGSGLVPVTRVLKDIGITDITIVPEQEYPNGYFTTCSYPNPEIFAALEKGLDLAKETGADLMLATDPDADRVGIAMKCPDGSYELVTGNEVGVLLLDYICAGRIEKGTMPEKPVAVKSIVSTPLADAVAEHYGVELRSVLTGFKWIGDQIANLEADGEVDRFIFGFEESYGYLAGPYVRDKDAVIGSMLICEMAAYYRSIGSSLKQRLEEIYAEYGRYLNKVDSFEFPGLSGMDKMAGIMDGLRKEPLTEIAGSAVVKVTDYEKPEETGLPAANVLIYKLANGETVIVRPSGTEPKIKVYYTTLGKDLAEAEAEKEKLAEALKPILA</sequence>
<dbReference type="InterPro" id="IPR005846">
    <property type="entry name" value="A-D-PHexomutase_a/b/a-III"/>
</dbReference>
<evidence type="ECO:0000313" key="20">
    <source>
        <dbReference type="Proteomes" id="UP000095709"/>
    </source>
</evidence>
<evidence type="ECO:0000259" key="15">
    <source>
        <dbReference type="Pfam" id="PF00408"/>
    </source>
</evidence>
<dbReference type="InterPro" id="IPR005844">
    <property type="entry name" value="A-D-PHexomutase_a/b/a-I"/>
</dbReference>
<dbReference type="InterPro" id="IPR016066">
    <property type="entry name" value="A-D-PHexomutase_CS"/>
</dbReference>
<dbReference type="EC" id="5.4.2.2" evidence="6"/>
<feature type="domain" description="Alpha-D-phosphohexomutase alpha/beta/alpha" evidence="16">
    <location>
        <begin position="41"/>
        <end position="177"/>
    </location>
</feature>
<name>A0A174RC16_9FIRM</name>
<dbReference type="SUPFAM" id="SSF53738">
    <property type="entry name" value="Phosphoglucomutase, first 3 domains"/>
    <property type="match status" value="3"/>
</dbReference>
<evidence type="ECO:0000259" key="18">
    <source>
        <dbReference type="Pfam" id="PF02880"/>
    </source>
</evidence>
<comment type="cofactor">
    <cofactor evidence="2">
        <name>Mg(2+)</name>
        <dbReference type="ChEBI" id="CHEBI:18420"/>
    </cofactor>
</comment>
<reference evidence="19 20" key="1">
    <citation type="submission" date="2015-09" db="EMBL/GenBank/DDBJ databases">
        <authorList>
            <consortium name="Pathogen Informatics"/>
        </authorList>
    </citation>
    <scope>NUCLEOTIDE SEQUENCE [LARGE SCALE GENOMIC DNA]</scope>
    <source>
        <strain evidence="19 20">2789STDY5834885</strain>
    </source>
</reference>
<comment type="similarity">
    <text evidence="5 14">Belongs to the phosphohexose mutase family.</text>
</comment>
<dbReference type="PANTHER" id="PTHR45745">
    <property type="entry name" value="PHOSPHOMANNOMUTASE 45A"/>
    <property type="match status" value="1"/>
</dbReference>
<evidence type="ECO:0000256" key="3">
    <source>
        <dbReference type="ARBA" id="ARBA00005164"/>
    </source>
</evidence>
<evidence type="ECO:0000259" key="17">
    <source>
        <dbReference type="Pfam" id="PF02879"/>
    </source>
</evidence>
<comment type="pathway">
    <text evidence="4">Lipid metabolism.</text>
</comment>
<dbReference type="InterPro" id="IPR016055">
    <property type="entry name" value="A-D-PHexomutase_a/b/a-I/II/III"/>
</dbReference>
<evidence type="ECO:0000256" key="2">
    <source>
        <dbReference type="ARBA" id="ARBA00001946"/>
    </source>
</evidence>
<evidence type="ECO:0000313" key="19">
    <source>
        <dbReference type="EMBL" id="CUP82983.1"/>
    </source>
</evidence>
<dbReference type="Gene3D" id="3.30.310.50">
    <property type="entry name" value="Alpha-D-phosphohexomutase, C-terminal domain"/>
    <property type="match status" value="1"/>
</dbReference>
<protein>
    <recommendedName>
        <fullName evidence="11">Phosphoglucomutase</fullName>
        <ecNumber evidence="6">5.4.2.2</ecNumber>
    </recommendedName>
    <alternativeName>
        <fullName evidence="13">Alpha-phosphoglucomutase</fullName>
    </alternativeName>
    <alternativeName>
        <fullName evidence="12">Glucose phosphomutase</fullName>
    </alternativeName>
</protein>
<evidence type="ECO:0000256" key="6">
    <source>
        <dbReference type="ARBA" id="ARBA00012728"/>
    </source>
</evidence>
<evidence type="ECO:0000256" key="5">
    <source>
        <dbReference type="ARBA" id="ARBA00010231"/>
    </source>
</evidence>
<feature type="domain" description="Alpha-D-phosphohexomutase alpha/beta/alpha" evidence="18">
    <location>
        <begin position="321"/>
        <end position="448"/>
    </location>
</feature>
<evidence type="ECO:0000256" key="13">
    <source>
        <dbReference type="ARBA" id="ARBA00041467"/>
    </source>
</evidence>
<dbReference type="PROSITE" id="PS00710">
    <property type="entry name" value="PGM_PMM"/>
    <property type="match status" value="1"/>
</dbReference>
<accession>A0A174RC16</accession>
<dbReference type="GO" id="GO:0005975">
    <property type="term" value="P:carbohydrate metabolic process"/>
    <property type="evidence" value="ECO:0007669"/>
    <property type="project" value="InterPro"/>
</dbReference>
<evidence type="ECO:0000256" key="12">
    <source>
        <dbReference type="ARBA" id="ARBA00041398"/>
    </source>
</evidence>
<dbReference type="Proteomes" id="UP000095709">
    <property type="component" value="Unassembled WGS sequence"/>
</dbReference>
<comment type="catalytic activity">
    <reaction evidence="1">
        <text>alpha-D-glucose 1-phosphate = alpha-D-glucose 6-phosphate</text>
        <dbReference type="Rhea" id="RHEA:23536"/>
        <dbReference type="ChEBI" id="CHEBI:58225"/>
        <dbReference type="ChEBI" id="CHEBI:58601"/>
        <dbReference type="EC" id="5.4.2.2"/>
    </reaction>
</comment>
<keyword evidence="8 14" id="KW-0479">Metal-binding</keyword>
<dbReference type="GO" id="GO:0004614">
    <property type="term" value="F:phosphoglucomutase activity"/>
    <property type="evidence" value="ECO:0007669"/>
    <property type="project" value="UniProtKB-EC"/>
</dbReference>
<keyword evidence="7" id="KW-0597">Phosphoprotein</keyword>
<evidence type="ECO:0000256" key="8">
    <source>
        <dbReference type="ARBA" id="ARBA00022723"/>
    </source>
</evidence>
<feature type="domain" description="Alpha-D-phosphohexomutase C-terminal" evidence="15">
    <location>
        <begin position="506"/>
        <end position="549"/>
    </location>
</feature>
<dbReference type="CDD" id="cd05799">
    <property type="entry name" value="PGM2"/>
    <property type="match status" value="1"/>
</dbReference>
<comment type="pathway">
    <text evidence="3">Glycolipid metabolism; diglucosyl-diacylglycerol biosynthesis.</text>
</comment>
<dbReference type="PANTHER" id="PTHR45745:SF1">
    <property type="entry name" value="PHOSPHOGLUCOMUTASE 2B-RELATED"/>
    <property type="match status" value="1"/>
</dbReference>
<dbReference type="PRINTS" id="PR00509">
    <property type="entry name" value="PGMPMM"/>
</dbReference>
<dbReference type="GO" id="GO:0000287">
    <property type="term" value="F:magnesium ion binding"/>
    <property type="evidence" value="ECO:0007669"/>
    <property type="project" value="InterPro"/>
</dbReference>
<evidence type="ECO:0000256" key="14">
    <source>
        <dbReference type="RuleBase" id="RU004326"/>
    </source>
</evidence>
<evidence type="ECO:0000256" key="1">
    <source>
        <dbReference type="ARBA" id="ARBA00000443"/>
    </source>
</evidence>
<feature type="domain" description="Alpha-D-phosphohexomutase alpha/beta/alpha" evidence="17">
    <location>
        <begin position="219"/>
        <end position="308"/>
    </location>
</feature>
<dbReference type="Pfam" id="PF02880">
    <property type="entry name" value="PGM_PMM_III"/>
    <property type="match status" value="1"/>
</dbReference>
<dbReference type="Pfam" id="PF00408">
    <property type="entry name" value="PGM_PMM_IV"/>
    <property type="match status" value="1"/>
</dbReference>
<dbReference type="Gene3D" id="3.40.120.10">
    <property type="entry name" value="Alpha-D-Glucose-1,6-Bisphosphate, subunit A, domain 3"/>
    <property type="match status" value="3"/>
</dbReference>
<evidence type="ECO:0000256" key="4">
    <source>
        <dbReference type="ARBA" id="ARBA00005189"/>
    </source>
</evidence>
<dbReference type="RefSeq" id="WP_055267806.1">
    <property type="nucleotide sequence ID" value="NZ_CZAL01000018.1"/>
</dbReference>
<dbReference type="GO" id="GO:0006166">
    <property type="term" value="P:purine ribonucleoside salvage"/>
    <property type="evidence" value="ECO:0007669"/>
    <property type="project" value="TreeGrafter"/>
</dbReference>